<gene>
    <name evidence="1" type="ORF">QFC21_000662</name>
</gene>
<keyword evidence="2" id="KW-1185">Reference proteome</keyword>
<accession>A0ACC2WCY2</accession>
<evidence type="ECO:0000313" key="1">
    <source>
        <dbReference type="EMBL" id="KAJ9109333.1"/>
    </source>
</evidence>
<name>A0ACC2WCY2_9TREE</name>
<sequence>MPLLSSLAHSVGVTKHDPPPPPSSDALAAIPPPPELPQPLRLLIALATLSTTTHNPLYPFLPPAYRSSWRAMATEWSTAVHRLLQLDRERLPATVPQAEQVSAAARAYWDDMEEKEREAEQGKVVLLLLLASVFQPPTEGEQVKMVDISAEKSAVADAVQEEDHTKIRAPKSDKVPTLSYTPPARQLIYTTLHLLHISATPNLPHTESALAVSLFTALQQSTQNTSTTTTSNSNASVESTRAQHADGWGGSTGRWLATATGAVIGGVAIGLTGGLAAPAIAALVPSFMTFGLLTTASAPLVLGSVFGIAGGGLTSRRVRERWRGVDEFEFVDVKVGSDKVEDVVSEASESTESSPMLKQGEFGRASGDEKRRDDVRRSLEGRKSLDKTDEKVPIAKGTAPSLIVRPYRTLSLHSLTHFLPDVKATIIVPGLLTKSRTEALVAWQSHIIPSSPSLHDGRDIYVLKYETKRMLQTGKAIDAWVTQKVKGYVKKEIIKRTVLSAYFTAVALPLSVYNMASLGLDNTWVQAQDKAIKAGRLLGEVLENRVQGQRPVVLIGSSLGALTVLHALLYLSSRTTSNALPQIVDSAFLISLPSAPTSEEWQACRQVVARRVVNAWCEKDLVLAGIVRLHEVFSRAVTLQNGVHVAGLRPVNQPGVEDVDLTDVVEGHLDLQRQMGEVLRVLRVDE</sequence>
<organism evidence="1 2">
    <name type="scientific">Naganishia friedmannii</name>
    <dbReference type="NCBI Taxonomy" id="89922"/>
    <lineage>
        <taxon>Eukaryota</taxon>
        <taxon>Fungi</taxon>
        <taxon>Dikarya</taxon>
        <taxon>Basidiomycota</taxon>
        <taxon>Agaricomycotina</taxon>
        <taxon>Tremellomycetes</taxon>
        <taxon>Filobasidiales</taxon>
        <taxon>Filobasidiaceae</taxon>
        <taxon>Naganishia</taxon>
    </lineage>
</organism>
<dbReference type="Proteomes" id="UP001227268">
    <property type="component" value="Unassembled WGS sequence"/>
</dbReference>
<dbReference type="EMBL" id="JASBWT010000001">
    <property type="protein sequence ID" value="KAJ9109333.1"/>
    <property type="molecule type" value="Genomic_DNA"/>
</dbReference>
<evidence type="ECO:0000313" key="2">
    <source>
        <dbReference type="Proteomes" id="UP001227268"/>
    </source>
</evidence>
<reference evidence="1" key="1">
    <citation type="submission" date="2023-04" db="EMBL/GenBank/DDBJ databases">
        <title>Draft Genome sequencing of Naganishia species isolated from polar environments using Oxford Nanopore Technology.</title>
        <authorList>
            <person name="Leo P."/>
            <person name="Venkateswaran K."/>
        </authorList>
    </citation>
    <scope>NUCLEOTIDE SEQUENCE</scope>
    <source>
        <strain evidence="1">MNA-CCFEE 5423</strain>
    </source>
</reference>
<comment type="caution">
    <text evidence="1">The sequence shown here is derived from an EMBL/GenBank/DDBJ whole genome shotgun (WGS) entry which is preliminary data.</text>
</comment>
<protein>
    <submittedName>
        <fullName evidence="1">Uncharacterized protein</fullName>
    </submittedName>
</protein>
<proteinExistence type="predicted"/>